<evidence type="ECO:0000256" key="6">
    <source>
        <dbReference type="ARBA" id="ARBA00023136"/>
    </source>
</evidence>
<comment type="subcellular location">
    <subcellularLocation>
        <location evidence="1 7">Cell membrane</location>
        <topology evidence="1 7">Multi-pass membrane protein</topology>
    </subcellularLocation>
</comment>
<organism evidence="9 10">
    <name type="scientific">Arenibacterium halophilum</name>
    <dbReference type="NCBI Taxonomy" id="2583821"/>
    <lineage>
        <taxon>Bacteria</taxon>
        <taxon>Pseudomonadati</taxon>
        <taxon>Pseudomonadota</taxon>
        <taxon>Alphaproteobacteria</taxon>
        <taxon>Rhodobacterales</taxon>
        <taxon>Paracoccaceae</taxon>
        <taxon>Arenibacterium</taxon>
    </lineage>
</organism>
<keyword evidence="2 7" id="KW-0813">Transport</keyword>
<accession>A0ABY2XC71</accession>
<comment type="similarity">
    <text evidence="7">Belongs to the binding-protein-dependent transport system permease family.</text>
</comment>
<protein>
    <submittedName>
        <fullName evidence="9">ABC transporter permease</fullName>
    </submittedName>
</protein>
<evidence type="ECO:0000256" key="5">
    <source>
        <dbReference type="ARBA" id="ARBA00022989"/>
    </source>
</evidence>
<feature type="domain" description="ABC transmembrane type-1" evidence="8">
    <location>
        <begin position="72"/>
        <end position="252"/>
    </location>
</feature>
<dbReference type="InterPro" id="IPR000515">
    <property type="entry name" value="MetI-like"/>
</dbReference>
<dbReference type="InterPro" id="IPR035906">
    <property type="entry name" value="MetI-like_sf"/>
</dbReference>
<dbReference type="Pfam" id="PF00528">
    <property type="entry name" value="BPD_transp_1"/>
    <property type="match status" value="1"/>
</dbReference>
<keyword evidence="4 7" id="KW-0812">Transmembrane</keyword>
<evidence type="ECO:0000256" key="2">
    <source>
        <dbReference type="ARBA" id="ARBA00022448"/>
    </source>
</evidence>
<feature type="transmembrane region" description="Helical" evidence="7">
    <location>
        <begin position="83"/>
        <end position="103"/>
    </location>
</feature>
<dbReference type="PROSITE" id="PS50928">
    <property type="entry name" value="ABC_TM1"/>
    <property type="match status" value="1"/>
</dbReference>
<evidence type="ECO:0000256" key="3">
    <source>
        <dbReference type="ARBA" id="ARBA00022475"/>
    </source>
</evidence>
<name>A0ABY2XC71_9RHOB</name>
<evidence type="ECO:0000256" key="1">
    <source>
        <dbReference type="ARBA" id="ARBA00004651"/>
    </source>
</evidence>
<dbReference type="EMBL" id="VCPC01000002">
    <property type="protein sequence ID" value="TMV13539.1"/>
    <property type="molecule type" value="Genomic_DNA"/>
</dbReference>
<dbReference type="CDD" id="cd06261">
    <property type="entry name" value="TM_PBP2"/>
    <property type="match status" value="1"/>
</dbReference>
<feature type="transmembrane region" description="Helical" evidence="7">
    <location>
        <begin position="135"/>
        <end position="154"/>
    </location>
</feature>
<feature type="transmembrane region" description="Helical" evidence="7">
    <location>
        <begin position="25"/>
        <end position="45"/>
    </location>
</feature>
<keyword evidence="3" id="KW-1003">Cell membrane</keyword>
<dbReference type="Gene3D" id="1.10.3720.10">
    <property type="entry name" value="MetI-like"/>
    <property type="match status" value="1"/>
</dbReference>
<evidence type="ECO:0000259" key="8">
    <source>
        <dbReference type="PROSITE" id="PS50928"/>
    </source>
</evidence>
<comment type="caution">
    <text evidence="9">The sequence shown here is derived from an EMBL/GenBank/DDBJ whole genome shotgun (WGS) entry which is preliminary data.</text>
</comment>
<sequence>MTAQTMTEPAPPPAKPRRPLLQSRVSGVLLVLALLVLWDLSARFWVDSTSWPTVTAVLAALFSGSADLFAAFTSTISLMLKGFVLGALLGVAGGIAIGLSPFLRRAFTPLLEFLRPLPVPGIVPPLILLLGIDDAMKITVVAFSTFFPVLINAAQGVRMVDPVLIDMARTFRHSRLRSMWQLTLPAALPYVFSGLRISLALALIVTVVAEMIAGGTGIGYYLMTMQYAMQPDRMYAGVVLLAATGYALNWLLLLAERRLLHWYSPG</sequence>
<feature type="transmembrane region" description="Helical" evidence="7">
    <location>
        <begin position="234"/>
        <end position="255"/>
    </location>
</feature>
<dbReference type="RefSeq" id="WP_138864093.1">
    <property type="nucleotide sequence ID" value="NZ_VCPC01000002.1"/>
</dbReference>
<evidence type="ECO:0000313" key="9">
    <source>
        <dbReference type="EMBL" id="TMV13539.1"/>
    </source>
</evidence>
<dbReference type="SUPFAM" id="SSF161098">
    <property type="entry name" value="MetI-like"/>
    <property type="match status" value="1"/>
</dbReference>
<keyword evidence="6 7" id="KW-0472">Membrane</keyword>
<dbReference type="Proteomes" id="UP001191082">
    <property type="component" value="Unassembled WGS sequence"/>
</dbReference>
<dbReference type="PANTHER" id="PTHR30151">
    <property type="entry name" value="ALKANE SULFONATE ABC TRANSPORTER-RELATED, MEMBRANE SUBUNIT"/>
    <property type="match status" value="1"/>
</dbReference>
<evidence type="ECO:0000313" key="10">
    <source>
        <dbReference type="Proteomes" id="UP001191082"/>
    </source>
</evidence>
<evidence type="ECO:0000256" key="4">
    <source>
        <dbReference type="ARBA" id="ARBA00022692"/>
    </source>
</evidence>
<proteinExistence type="inferred from homology"/>
<feature type="transmembrane region" description="Helical" evidence="7">
    <location>
        <begin position="198"/>
        <end position="222"/>
    </location>
</feature>
<gene>
    <name evidence="9" type="ORF">FGK64_12445</name>
</gene>
<evidence type="ECO:0000256" key="7">
    <source>
        <dbReference type="RuleBase" id="RU363032"/>
    </source>
</evidence>
<dbReference type="PANTHER" id="PTHR30151:SF20">
    <property type="entry name" value="ABC TRANSPORTER PERMEASE PROTEIN HI_0355-RELATED"/>
    <property type="match status" value="1"/>
</dbReference>
<keyword evidence="10" id="KW-1185">Reference proteome</keyword>
<feature type="transmembrane region" description="Helical" evidence="7">
    <location>
        <begin position="51"/>
        <end position="71"/>
    </location>
</feature>
<keyword evidence="5 7" id="KW-1133">Transmembrane helix</keyword>
<reference evidence="9 10" key="1">
    <citation type="submission" date="2019-05" db="EMBL/GenBank/DDBJ databases">
        <title>Marivita sp. nov. isolated from sea sediment.</title>
        <authorList>
            <person name="Kim W."/>
        </authorList>
    </citation>
    <scope>NUCLEOTIDE SEQUENCE [LARGE SCALE GENOMIC DNA]</scope>
    <source>
        <strain evidence="9 10">CAU 1492</strain>
    </source>
</reference>